<dbReference type="Gene3D" id="3.90.180.10">
    <property type="entry name" value="Medium-chain alcohol dehydrogenases, catalytic domain"/>
    <property type="match status" value="1"/>
</dbReference>
<comment type="caution">
    <text evidence="2">The sequence shown here is derived from an EMBL/GenBank/DDBJ whole genome shotgun (WGS) entry which is preliminary data.</text>
</comment>
<keyword evidence="3" id="KW-1185">Reference proteome</keyword>
<dbReference type="Pfam" id="PF08240">
    <property type="entry name" value="ADH_N"/>
    <property type="match status" value="1"/>
</dbReference>
<organism evidence="2 3">
    <name type="scientific">Stereocaulon virgatum</name>
    <dbReference type="NCBI Taxonomy" id="373712"/>
    <lineage>
        <taxon>Eukaryota</taxon>
        <taxon>Fungi</taxon>
        <taxon>Dikarya</taxon>
        <taxon>Ascomycota</taxon>
        <taxon>Pezizomycotina</taxon>
        <taxon>Lecanoromycetes</taxon>
        <taxon>OSLEUM clade</taxon>
        <taxon>Lecanoromycetidae</taxon>
        <taxon>Lecanorales</taxon>
        <taxon>Lecanorineae</taxon>
        <taxon>Stereocaulaceae</taxon>
        <taxon>Stereocaulon</taxon>
    </lineage>
</organism>
<accession>A0ABR3ZT77</accession>
<dbReference type="InterPro" id="IPR011032">
    <property type="entry name" value="GroES-like_sf"/>
</dbReference>
<dbReference type="Proteomes" id="UP001590950">
    <property type="component" value="Unassembled WGS sequence"/>
</dbReference>
<feature type="domain" description="Enoyl reductase (ER)" evidence="1">
    <location>
        <begin position="25"/>
        <end position="350"/>
    </location>
</feature>
<dbReference type="InterPro" id="IPR013154">
    <property type="entry name" value="ADH-like_N"/>
</dbReference>
<dbReference type="Pfam" id="PF13602">
    <property type="entry name" value="ADH_zinc_N_2"/>
    <property type="match status" value="1"/>
</dbReference>
<dbReference type="CDD" id="cd08267">
    <property type="entry name" value="MDR1"/>
    <property type="match status" value="1"/>
</dbReference>
<evidence type="ECO:0000259" key="1">
    <source>
        <dbReference type="SMART" id="SM00829"/>
    </source>
</evidence>
<dbReference type="PANTHER" id="PTHR11695:SF294">
    <property type="entry name" value="RETICULON-4-INTERACTING PROTEIN 1, MITOCHONDRIAL"/>
    <property type="match status" value="1"/>
</dbReference>
<dbReference type="InterPro" id="IPR050700">
    <property type="entry name" value="YIM1/Zinc_Alcohol_DH_Fams"/>
</dbReference>
<protein>
    <recommendedName>
        <fullName evidence="1">Enoyl reductase (ER) domain-containing protein</fullName>
    </recommendedName>
</protein>
<dbReference type="Gene3D" id="3.40.50.720">
    <property type="entry name" value="NAD(P)-binding Rossmann-like Domain"/>
    <property type="match status" value="1"/>
</dbReference>
<name>A0ABR3ZT77_9LECA</name>
<dbReference type="SUPFAM" id="SSF51735">
    <property type="entry name" value="NAD(P)-binding Rossmann-fold domains"/>
    <property type="match status" value="1"/>
</dbReference>
<dbReference type="InterPro" id="IPR020843">
    <property type="entry name" value="ER"/>
</dbReference>
<reference evidence="2 3" key="1">
    <citation type="submission" date="2024-09" db="EMBL/GenBank/DDBJ databases">
        <title>Rethinking Asexuality: The Enigmatic Case of Functional Sexual Genes in Lepraria (Stereocaulaceae).</title>
        <authorList>
            <person name="Doellman M."/>
            <person name="Sun Y."/>
            <person name="Barcenas-Pena A."/>
            <person name="Lumbsch H.T."/>
            <person name="Grewe F."/>
        </authorList>
    </citation>
    <scope>NUCLEOTIDE SEQUENCE [LARGE SCALE GENOMIC DNA]</scope>
    <source>
        <strain evidence="2 3">Mercado 3170</strain>
    </source>
</reference>
<gene>
    <name evidence="2" type="ORF">N7G274_010594</name>
</gene>
<dbReference type="InterPro" id="IPR036291">
    <property type="entry name" value="NAD(P)-bd_dom_sf"/>
</dbReference>
<dbReference type="SMART" id="SM00829">
    <property type="entry name" value="PKS_ER"/>
    <property type="match status" value="1"/>
</dbReference>
<evidence type="ECO:0000313" key="2">
    <source>
        <dbReference type="EMBL" id="KAL2036644.1"/>
    </source>
</evidence>
<sequence>MPQCSMSSSIPQSMKAWQFSQTTGGIERNLKLKASASLPPNANALGLDEILVQVISTSLNPVDYKIAELPLLGRLTIGAPASPGLDFAGRVVLAGHDSGKISSENLGPGRLVFGRLDNPTKFGTLAEYVIVSRNGCVPLPEGVSPEDAACIGTAGLTAYQSLVPYLKSGNRVFVNGGSGGTGVFMIQIAKLLGCYVITSCSGVNVELCKSLGADEVIDYKRSNVVTALKEMEYVDHIVDNVGTPRELYWKAHEFSRKGTTFVQVGTSPSFATVYEILCRMLWPAILRGGKRRFQLLIVKTEPEGLGKIAAWIQQGKLKAVIDEVFEMEDNGPVRAFEKLKTGRARGKMIVRVAS</sequence>
<dbReference type="EMBL" id="JBEFKJ010000057">
    <property type="protein sequence ID" value="KAL2036644.1"/>
    <property type="molecule type" value="Genomic_DNA"/>
</dbReference>
<dbReference type="SUPFAM" id="SSF50129">
    <property type="entry name" value="GroES-like"/>
    <property type="match status" value="1"/>
</dbReference>
<evidence type="ECO:0000313" key="3">
    <source>
        <dbReference type="Proteomes" id="UP001590950"/>
    </source>
</evidence>
<dbReference type="PANTHER" id="PTHR11695">
    <property type="entry name" value="ALCOHOL DEHYDROGENASE RELATED"/>
    <property type="match status" value="1"/>
</dbReference>
<proteinExistence type="predicted"/>